<evidence type="ECO:0000313" key="3">
    <source>
        <dbReference type="Proteomes" id="UP000239899"/>
    </source>
</evidence>
<sequence length="471" mass="50720">MTAILYLNPGWAPEHGGALCIYNHSTNGSDPCAASAADLRLAGVAQNGTAGGTQDTAAQAAGSSTQEQTRGCSDGLMAAGQPPPQPPQPPQPQQQPGQAEVLSGLDEGHPATVVPPIGGRLVVADSRLLHEVLPTHAEREAQWTLADLFAKAAHPERVRVGVVWQVELPADAAIMQLAGDQRWLPQVRQVVLPAGEATGPCKARALAQQLWDGEEFYLQIDSHMRFVDGWDVKLLRMLSQTEAATGHSRAVLSTYPPGYEGEGPDALLPAAPLPTVLCAEGWGADGLLRIRGRKLKEALVAPQPALFWAAGLSFSRAQLIQEAPYPRNLPWLFFGEELLQLLHMWRAGWDICTPSEAVAFHRWSRSHRPTFQAEHRPEERHAEERRRSQQAVCAALAGHGQEGAESENCNGSSGSGSLACGGDGSTRSRSLAAFWEHTGVNFRERSISARAQQGGLPPESFLSLAEPWDYC</sequence>
<feature type="compositionally biased region" description="Low complexity" evidence="1">
    <location>
        <begin position="49"/>
        <end position="69"/>
    </location>
</feature>
<dbReference type="STRING" id="3076.A0A2P6TW88"/>
<keyword evidence="2" id="KW-0808">Transferase</keyword>
<keyword evidence="3" id="KW-1185">Reference proteome</keyword>
<evidence type="ECO:0000313" key="2">
    <source>
        <dbReference type="EMBL" id="PRW58327.1"/>
    </source>
</evidence>
<dbReference type="InterPro" id="IPR029044">
    <property type="entry name" value="Nucleotide-diphossugar_trans"/>
</dbReference>
<gene>
    <name evidence="2" type="ORF">C2E21_2905</name>
</gene>
<dbReference type="PANTHER" id="PTHR34496:SF9">
    <property type="entry name" value="[SKP1-PROTEIN]-HYDROXYPROLINE N-ACETYLGLUCOSAMINYLTRANSFERASE"/>
    <property type="match status" value="1"/>
</dbReference>
<dbReference type="InterPro" id="IPR021067">
    <property type="entry name" value="Glycosyltransferase"/>
</dbReference>
<name>A0A2P6TW88_CHLSO</name>
<reference evidence="2 3" key="1">
    <citation type="journal article" date="2018" name="Plant J.">
        <title>Genome sequences of Chlorella sorokiniana UTEX 1602 and Micractinium conductrix SAG 241.80: implications to maltose excretion by a green alga.</title>
        <authorList>
            <person name="Arriola M.B."/>
            <person name="Velmurugan N."/>
            <person name="Zhang Y."/>
            <person name="Plunkett M.H."/>
            <person name="Hondzo H."/>
            <person name="Barney B.M."/>
        </authorList>
    </citation>
    <scope>NUCLEOTIDE SEQUENCE [LARGE SCALE GENOMIC DNA]</scope>
    <source>
        <strain evidence="3">UTEX 1602</strain>
    </source>
</reference>
<dbReference type="Pfam" id="PF11397">
    <property type="entry name" value="GlcNAc"/>
    <property type="match status" value="1"/>
</dbReference>
<organism evidence="2 3">
    <name type="scientific">Chlorella sorokiniana</name>
    <name type="common">Freshwater green alga</name>
    <dbReference type="NCBI Taxonomy" id="3076"/>
    <lineage>
        <taxon>Eukaryota</taxon>
        <taxon>Viridiplantae</taxon>
        <taxon>Chlorophyta</taxon>
        <taxon>core chlorophytes</taxon>
        <taxon>Trebouxiophyceae</taxon>
        <taxon>Chlorellales</taxon>
        <taxon>Chlorellaceae</taxon>
        <taxon>Chlorella clade</taxon>
        <taxon>Chlorella</taxon>
    </lineage>
</organism>
<feature type="region of interest" description="Disordered" evidence="1">
    <location>
        <begin position="369"/>
        <end position="388"/>
    </location>
</feature>
<feature type="compositionally biased region" description="Basic and acidic residues" evidence="1">
    <location>
        <begin position="373"/>
        <end position="387"/>
    </location>
</feature>
<dbReference type="Proteomes" id="UP000239899">
    <property type="component" value="Unassembled WGS sequence"/>
</dbReference>
<dbReference type="EMBL" id="LHPG02000005">
    <property type="protein sequence ID" value="PRW58327.1"/>
    <property type="molecule type" value="Genomic_DNA"/>
</dbReference>
<dbReference type="AlphaFoldDB" id="A0A2P6TW88"/>
<dbReference type="GO" id="GO:0016740">
    <property type="term" value="F:transferase activity"/>
    <property type="evidence" value="ECO:0007669"/>
    <property type="project" value="UniProtKB-KW"/>
</dbReference>
<dbReference type="Gene3D" id="2.60.120.620">
    <property type="entry name" value="q2cbj1_9rhob like domain"/>
    <property type="match status" value="1"/>
</dbReference>
<comment type="caution">
    <text evidence="2">The sequence shown here is derived from an EMBL/GenBank/DDBJ whole genome shotgun (WGS) entry which is preliminary data.</text>
</comment>
<accession>A0A2P6TW88</accession>
<proteinExistence type="predicted"/>
<evidence type="ECO:0000256" key="1">
    <source>
        <dbReference type="SAM" id="MobiDB-lite"/>
    </source>
</evidence>
<dbReference type="OrthoDB" id="76265at2759"/>
<dbReference type="PANTHER" id="PTHR34496">
    <property type="entry name" value="GLCNAC TRANSFERASE-RELATED"/>
    <property type="match status" value="1"/>
</dbReference>
<protein>
    <submittedName>
        <fullName evidence="2">C transferase</fullName>
    </submittedName>
</protein>
<feature type="compositionally biased region" description="Pro residues" evidence="1">
    <location>
        <begin position="81"/>
        <end position="93"/>
    </location>
</feature>
<dbReference type="SUPFAM" id="SSF53448">
    <property type="entry name" value="Nucleotide-diphospho-sugar transferases"/>
    <property type="match status" value="1"/>
</dbReference>
<feature type="region of interest" description="Disordered" evidence="1">
    <location>
        <begin position="49"/>
        <end position="100"/>
    </location>
</feature>